<evidence type="ECO:0000313" key="5">
    <source>
        <dbReference type="Proteomes" id="UP001601058"/>
    </source>
</evidence>
<evidence type="ECO:0000256" key="2">
    <source>
        <dbReference type="SAM" id="MobiDB-lite"/>
    </source>
</evidence>
<gene>
    <name evidence="4" type="ORF">ACFYKT_19035</name>
</gene>
<protein>
    <submittedName>
        <fullName evidence="4">Replication initiation protein</fullName>
    </submittedName>
</protein>
<evidence type="ECO:0000313" key="4">
    <source>
        <dbReference type="EMBL" id="MFE8698405.1"/>
    </source>
</evidence>
<reference evidence="4 5" key="1">
    <citation type="submission" date="2024-08" db="EMBL/GenBank/DDBJ databases">
        <title>Two novel Cytobacillus novel species.</title>
        <authorList>
            <person name="Liu G."/>
        </authorList>
    </citation>
    <scope>NUCLEOTIDE SEQUENCE [LARGE SCALE GENOMIC DNA]</scope>
    <source>
        <strain evidence="4 5">FJAT-53684</strain>
    </source>
</reference>
<dbReference type="InterPro" id="IPR036388">
    <property type="entry name" value="WH-like_DNA-bd_sf"/>
</dbReference>
<dbReference type="Pfam" id="PF01051">
    <property type="entry name" value="Rep3_N"/>
    <property type="match status" value="1"/>
</dbReference>
<comment type="similarity">
    <text evidence="1">Belongs to the initiator RepB protein family.</text>
</comment>
<dbReference type="SUPFAM" id="SSF46785">
    <property type="entry name" value="Winged helix' DNA-binding domain"/>
    <property type="match status" value="2"/>
</dbReference>
<accession>A0ABW6K532</accession>
<feature type="domain" description="Initiator Rep protein WH1" evidence="3">
    <location>
        <begin position="15"/>
        <end position="156"/>
    </location>
</feature>
<dbReference type="RefSeq" id="WP_389222763.1">
    <property type="nucleotide sequence ID" value="NZ_JBIACJ010000014.1"/>
</dbReference>
<dbReference type="EMBL" id="JBIACJ010000014">
    <property type="protein sequence ID" value="MFE8698405.1"/>
    <property type="molecule type" value="Genomic_DNA"/>
</dbReference>
<dbReference type="InterPro" id="IPR000525">
    <property type="entry name" value="Initiator_Rep_WH1"/>
</dbReference>
<organism evidence="4 5">
    <name type="scientific">Cytobacillus mangrovibacter</name>
    <dbReference type="NCBI Taxonomy" id="3299024"/>
    <lineage>
        <taxon>Bacteria</taxon>
        <taxon>Bacillati</taxon>
        <taxon>Bacillota</taxon>
        <taxon>Bacilli</taxon>
        <taxon>Bacillales</taxon>
        <taxon>Bacillaceae</taxon>
        <taxon>Cytobacillus</taxon>
    </lineage>
</organism>
<evidence type="ECO:0000256" key="1">
    <source>
        <dbReference type="ARBA" id="ARBA00038283"/>
    </source>
</evidence>
<evidence type="ECO:0000259" key="3">
    <source>
        <dbReference type="Pfam" id="PF01051"/>
    </source>
</evidence>
<sequence length="412" mass="48194">MFQTEIIEVSNNKLVTKSNMLIEANYKLGVVEQKIILCLASNIHPSDSDFKTYTLPIKEFTKLLGLKGTPKYTELRQITKELMQKVFEVRINKKVIQVGWLSYVAYNETEGTIDIRFDPFLRPYLLELKREFTSYKLENVVKLKSSYAIRIYELLKQYEKIQERTFPIESLRKMLGAEDIYPAYGNFKQRVLVPAQKELKKKTDISFQIEEIKTGRRVSKIKFVIYPAKKKTEQLSLFEESLEEFKQPNSFSERVKKLGLMMGIRITDETIQAWEKFGQENVIVLMEKIQHRTDIENLIGYITTVLNASKGNVESEVATTSENQMILPFLVSYFRKSKEKVPNWFVKDKAVEELQTQFQVNVEEANAMFDSVKDELFEMLGVKDFKPETASKEDKMRKKKELEETLKKLRGN</sequence>
<feature type="region of interest" description="Disordered" evidence="2">
    <location>
        <begin position="389"/>
        <end position="412"/>
    </location>
</feature>
<comment type="caution">
    <text evidence="4">The sequence shown here is derived from an EMBL/GenBank/DDBJ whole genome shotgun (WGS) entry which is preliminary data.</text>
</comment>
<keyword evidence="5" id="KW-1185">Reference proteome</keyword>
<name>A0ABW6K532_9BACI</name>
<proteinExistence type="inferred from homology"/>
<dbReference type="Gene3D" id="1.10.10.10">
    <property type="entry name" value="Winged helix-like DNA-binding domain superfamily/Winged helix DNA-binding domain"/>
    <property type="match status" value="2"/>
</dbReference>
<dbReference type="Pfam" id="PF21205">
    <property type="entry name" value="Rep3_C"/>
    <property type="match status" value="1"/>
</dbReference>
<dbReference type="InterPro" id="IPR036390">
    <property type="entry name" value="WH_DNA-bd_sf"/>
</dbReference>
<dbReference type="Proteomes" id="UP001601058">
    <property type="component" value="Unassembled WGS sequence"/>
</dbReference>